<evidence type="ECO:0000259" key="2">
    <source>
        <dbReference type="PROSITE" id="PS50404"/>
    </source>
</evidence>
<dbReference type="CDD" id="cd03188">
    <property type="entry name" value="GST_C_Beta"/>
    <property type="match status" value="1"/>
</dbReference>
<dbReference type="SUPFAM" id="SSF52833">
    <property type="entry name" value="Thioredoxin-like"/>
    <property type="match status" value="1"/>
</dbReference>
<dbReference type="SFLD" id="SFLDG01150">
    <property type="entry name" value="Main.1:_Beta-like"/>
    <property type="match status" value="1"/>
</dbReference>
<keyword evidence="5" id="KW-1185">Reference proteome</keyword>
<dbReference type="InterPro" id="IPR004046">
    <property type="entry name" value="GST_C"/>
</dbReference>
<dbReference type="PANTHER" id="PTHR44051:SF8">
    <property type="entry name" value="GLUTATHIONE S-TRANSFERASE GSTA"/>
    <property type="match status" value="1"/>
</dbReference>
<dbReference type="InterPro" id="IPR040079">
    <property type="entry name" value="Glutathione_S-Trfase"/>
</dbReference>
<reference evidence="4" key="2">
    <citation type="submission" date="2020-09" db="EMBL/GenBank/DDBJ databases">
        <authorList>
            <person name="Sun Q."/>
            <person name="Kim S."/>
        </authorList>
    </citation>
    <scope>NUCLEOTIDE SEQUENCE</scope>
    <source>
        <strain evidence="4">KCTC 42249</strain>
    </source>
</reference>
<dbReference type="Pfam" id="PF00043">
    <property type="entry name" value="GST_C"/>
    <property type="match status" value="1"/>
</dbReference>
<dbReference type="AlphaFoldDB" id="A0A8J3E0K7"/>
<dbReference type="Pfam" id="PF02798">
    <property type="entry name" value="GST_N"/>
    <property type="match status" value="1"/>
</dbReference>
<accession>A0A8J3E0K7</accession>
<dbReference type="EMBL" id="BMZQ01000006">
    <property type="protein sequence ID" value="GHD23601.1"/>
    <property type="molecule type" value="Genomic_DNA"/>
</dbReference>
<comment type="similarity">
    <text evidence="1">Belongs to the GST superfamily.</text>
</comment>
<feature type="domain" description="GST C-terminal" evidence="3">
    <location>
        <begin position="89"/>
        <end position="202"/>
    </location>
</feature>
<organism evidence="4 5">
    <name type="scientific">Tianweitania populi</name>
    <dbReference type="NCBI Taxonomy" id="1607949"/>
    <lineage>
        <taxon>Bacteria</taxon>
        <taxon>Pseudomonadati</taxon>
        <taxon>Pseudomonadota</taxon>
        <taxon>Alphaproteobacteria</taxon>
        <taxon>Hyphomicrobiales</taxon>
        <taxon>Phyllobacteriaceae</taxon>
        <taxon>Tianweitania</taxon>
    </lineage>
</organism>
<dbReference type="PANTHER" id="PTHR44051">
    <property type="entry name" value="GLUTATHIONE S-TRANSFERASE-RELATED"/>
    <property type="match status" value="1"/>
</dbReference>
<dbReference type="Proteomes" id="UP000630142">
    <property type="component" value="Unassembled WGS sequence"/>
</dbReference>
<proteinExistence type="inferred from homology"/>
<evidence type="ECO:0000259" key="3">
    <source>
        <dbReference type="PROSITE" id="PS50405"/>
    </source>
</evidence>
<dbReference type="SFLD" id="SFLDS00019">
    <property type="entry name" value="Glutathione_Transferase_(cytos"/>
    <property type="match status" value="1"/>
</dbReference>
<evidence type="ECO:0000313" key="4">
    <source>
        <dbReference type="EMBL" id="GHD23601.1"/>
    </source>
</evidence>
<dbReference type="Gene3D" id="1.20.1050.10">
    <property type="match status" value="1"/>
</dbReference>
<dbReference type="SUPFAM" id="SSF47616">
    <property type="entry name" value="GST C-terminal domain-like"/>
    <property type="match status" value="1"/>
</dbReference>
<dbReference type="InterPro" id="IPR004045">
    <property type="entry name" value="Glutathione_S-Trfase_N"/>
</dbReference>
<dbReference type="InterPro" id="IPR036249">
    <property type="entry name" value="Thioredoxin-like_sf"/>
</dbReference>
<gene>
    <name evidence="4" type="primary">attY</name>
    <name evidence="4" type="ORF">GCM10016234_38940</name>
</gene>
<protein>
    <submittedName>
        <fullName evidence="4">Glutathione S-transferase</fullName>
    </submittedName>
</protein>
<dbReference type="CDD" id="cd03057">
    <property type="entry name" value="GST_N_Beta"/>
    <property type="match status" value="1"/>
</dbReference>
<dbReference type="RefSeq" id="WP_189507292.1">
    <property type="nucleotide sequence ID" value="NZ_BMZQ01000006.1"/>
</dbReference>
<dbReference type="PROSITE" id="PS50404">
    <property type="entry name" value="GST_NTER"/>
    <property type="match status" value="1"/>
</dbReference>
<evidence type="ECO:0000256" key="1">
    <source>
        <dbReference type="RuleBase" id="RU003494"/>
    </source>
</evidence>
<dbReference type="InterPro" id="IPR010987">
    <property type="entry name" value="Glutathione-S-Trfase_C-like"/>
</dbReference>
<name>A0A8J3E0K7_9HYPH</name>
<sequence>MKLYHAPGACSLASLIAAAEYDIKLELAQVDIKASPHLLADGSDFQVVSPKGYVPVLELDDGQYLTEGVAILQYLADQRSTSISKPVEKPLTKYRILEWLTFVATELHKSFSPWLFHPEYGEQAAAVARARISDRFDFLEKHLNQSEYLVESTFSVADAYCFSIVRWAPGKGINLTSWPALVAYLERIASRPKVAHAVQRHG</sequence>
<dbReference type="Gene3D" id="3.40.30.10">
    <property type="entry name" value="Glutaredoxin"/>
    <property type="match status" value="1"/>
</dbReference>
<dbReference type="InterPro" id="IPR036282">
    <property type="entry name" value="Glutathione-S-Trfase_C_sf"/>
</dbReference>
<dbReference type="PROSITE" id="PS50405">
    <property type="entry name" value="GST_CTER"/>
    <property type="match status" value="1"/>
</dbReference>
<feature type="domain" description="GST N-terminal" evidence="2">
    <location>
        <begin position="1"/>
        <end position="83"/>
    </location>
</feature>
<reference evidence="4" key="1">
    <citation type="journal article" date="2014" name="Int. J. Syst. Evol. Microbiol.">
        <title>Complete genome sequence of Corynebacterium casei LMG S-19264T (=DSM 44701T), isolated from a smear-ripened cheese.</title>
        <authorList>
            <consortium name="US DOE Joint Genome Institute (JGI-PGF)"/>
            <person name="Walter F."/>
            <person name="Albersmeier A."/>
            <person name="Kalinowski J."/>
            <person name="Ruckert C."/>
        </authorList>
    </citation>
    <scope>NUCLEOTIDE SEQUENCE</scope>
    <source>
        <strain evidence="4">KCTC 42249</strain>
    </source>
</reference>
<comment type="caution">
    <text evidence="4">The sequence shown here is derived from an EMBL/GenBank/DDBJ whole genome shotgun (WGS) entry which is preliminary data.</text>
</comment>
<evidence type="ECO:0000313" key="5">
    <source>
        <dbReference type="Proteomes" id="UP000630142"/>
    </source>
</evidence>
<dbReference type="SFLD" id="SFLDG00358">
    <property type="entry name" value="Main_(cytGST)"/>
    <property type="match status" value="1"/>
</dbReference>